<proteinExistence type="predicted"/>
<dbReference type="AlphaFoldDB" id="A0A933RXU1"/>
<feature type="chain" id="PRO_5037164662" evidence="1">
    <location>
        <begin position="25"/>
        <end position="121"/>
    </location>
</feature>
<evidence type="ECO:0000256" key="1">
    <source>
        <dbReference type="SAM" id="SignalP"/>
    </source>
</evidence>
<feature type="signal peptide" evidence="1">
    <location>
        <begin position="1"/>
        <end position="24"/>
    </location>
</feature>
<reference evidence="2" key="1">
    <citation type="submission" date="2020-07" db="EMBL/GenBank/DDBJ databases">
        <title>Huge and variable diversity of episymbiotic CPR bacteria and DPANN archaea in groundwater ecosystems.</title>
        <authorList>
            <person name="He C.Y."/>
            <person name="Keren R."/>
            <person name="Whittaker M."/>
            <person name="Farag I.F."/>
            <person name="Doudna J."/>
            <person name="Cate J.H.D."/>
            <person name="Banfield J.F."/>
        </authorList>
    </citation>
    <scope>NUCLEOTIDE SEQUENCE</scope>
    <source>
        <strain evidence="2">NC_groundwater_1818_Pr3_B-0.1um_66_35</strain>
    </source>
</reference>
<sequence length="121" mass="13225">MIRRLSLAICCSLSIIASSSPASADPPFPTGDWPKLKMSMACYATSPYHGELLFVNDGIATIPAGSIWHWDLWLVGYHAGSGDLKISHPLAPQKSFQLKTKLVTSMASTCAVWRVKLIKHK</sequence>
<dbReference type="EMBL" id="JACRJB010000015">
    <property type="protein sequence ID" value="MBI5129002.1"/>
    <property type="molecule type" value="Genomic_DNA"/>
</dbReference>
<name>A0A933RXU1_RHOPL</name>
<accession>A0A933RXU1</accession>
<comment type="caution">
    <text evidence="2">The sequence shown here is derived from an EMBL/GenBank/DDBJ whole genome shotgun (WGS) entry which is preliminary data.</text>
</comment>
<evidence type="ECO:0000313" key="3">
    <source>
        <dbReference type="Proteomes" id="UP000782519"/>
    </source>
</evidence>
<keyword evidence="1" id="KW-0732">Signal</keyword>
<gene>
    <name evidence="2" type="ORF">HZA66_06140</name>
</gene>
<dbReference type="Proteomes" id="UP000782519">
    <property type="component" value="Unassembled WGS sequence"/>
</dbReference>
<organism evidence="2 3">
    <name type="scientific">Rhodopseudomonas palustris</name>
    <dbReference type="NCBI Taxonomy" id="1076"/>
    <lineage>
        <taxon>Bacteria</taxon>
        <taxon>Pseudomonadati</taxon>
        <taxon>Pseudomonadota</taxon>
        <taxon>Alphaproteobacteria</taxon>
        <taxon>Hyphomicrobiales</taxon>
        <taxon>Nitrobacteraceae</taxon>
        <taxon>Rhodopseudomonas</taxon>
    </lineage>
</organism>
<protein>
    <submittedName>
        <fullName evidence="2">Uncharacterized protein</fullName>
    </submittedName>
</protein>
<evidence type="ECO:0000313" key="2">
    <source>
        <dbReference type="EMBL" id="MBI5129002.1"/>
    </source>
</evidence>